<dbReference type="SUPFAM" id="SSF46565">
    <property type="entry name" value="Chaperone J-domain"/>
    <property type="match status" value="1"/>
</dbReference>
<dbReference type="Gene3D" id="1.10.287.110">
    <property type="entry name" value="DnaJ domain"/>
    <property type="match status" value="1"/>
</dbReference>
<sequence length="640" mass="70980">MQGHSRGDLYSVVGVAPSIGDSDVHPDDRMRAFMAIKAAYKATCRVIHPDKSPHPEANQAQTLLNQAMTTLESPIARSEFNRVFQAKLEKSAVEYEKKKKIAKITASISKAAAPALAKAKKKEASADSTKAAGADKQPKTDASKSSSSSSGQKPNESPAPSKASVEQESNEIKTSKTDGTNTDPAKGLKFWDVAGYQLRPFKMWISVRIDSSSARKFPYKEWHNADVAKRVATQFAKQCHRRLLEFKFAKNKKEKIGYMNEIGIKSMTGKETVSDLQTLLEQALVLGKVNPVEEHLRSVFKTEIGANTVDAGAFVKEFPIKQDAEHWLDILQSLNNKKLLKGQADLMKAAAANRKATQEAHDKILAAKKVFVPEENPAFQQKPSDGKDIWADMFTKYEEPPKSELPGSSVRLPQVCLEKMKVIGFEASQVVGELWGWQHKTLGWRVNLICTHDGSAGKAFDDIPDQGPRSKPRLAREIELAKVAREEFLLLYAKQPNFDEVLLESLQENPQVPIDYVQTICLTSGVSVRITLSQEVADQCPDFPRDAVYGTRCKPIGHFYFSWLTDPGSGKRNAGHYEMLLPTESSLSMRLPNHVKHFLDVSQNAGQILAKQDVASPKDTESTKEFQLRNCVKLSLICDG</sequence>
<accession>A0A9P1DLB9</accession>
<evidence type="ECO:0000313" key="4">
    <source>
        <dbReference type="EMBL" id="CAL4799692.1"/>
    </source>
</evidence>
<dbReference type="Proteomes" id="UP001152797">
    <property type="component" value="Unassembled WGS sequence"/>
</dbReference>
<evidence type="ECO:0000313" key="5">
    <source>
        <dbReference type="Proteomes" id="UP001152797"/>
    </source>
</evidence>
<dbReference type="EMBL" id="CAMXCT020005445">
    <property type="protein sequence ID" value="CAL1165755.1"/>
    <property type="molecule type" value="Genomic_DNA"/>
</dbReference>
<evidence type="ECO:0000256" key="1">
    <source>
        <dbReference type="SAM" id="MobiDB-lite"/>
    </source>
</evidence>
<name>A0A9P1DLB9_9DINO</name>
<dbReference type="InterPro" id="IPR001623">
    <property type="entry name" value="DnaJ_domain"/>
</dbReference>
<dbReference type="CDD" id="cd06257">
    <property type="entry name" value="DnaJ"/>
    <property type="match status" value="1"/>
</dbReference>
<dbReference type="PROSITE" id="PS50076">
    <property type="entry name" value="DNAJ_2"/>
    <property type="match status" value="1"/>
</dbReference>
<proteinExistence type="predicted"/>
<organism evidence="3">
    <name type="scientific">Cladocopium goreaui</name>
    <dbReference type="NCBI Taxonomy" id="2562237"/>
    <lineage>
        <taxon>Eukaryota</taxon>
        <taxon>Sar</taxon>
        <taxon>Alveolata</taxon>
        <taxon>Dinophyceae</taxon>
        <taxon>Suessiales</taxon>
        <taxon>Symbiodiniaceae</taxon>
        <taxon>Cladocopium</taxon>
    </lineage>
</organism>
<dbReference type="OrthoDB" id="342454at2759"/>
<reference evidence="3" key="1">
    <citation type="submission" date="2022-10" db="EMBL/GenBank/DDBJ databases">
        <authorList>
            <person name="Chen Y."/>
            <person name="Dougan E. K."/>
            <person name="Chan C."/>
            <person name="Rhodes N."/>
            <person name="Thang M."/>
        </authorList>
    </citation>
    <scope>NUCLEOTIDE SEQUENCE</scope>
</reference>
<comment type="caution">
    <text evidence="3">The sequence shown here is derived from an EMBL/GenBank/DDBJ whole genome shotgun (WGS) entry which is preliminary data.</text>
</comment>
<feature type="domain" description="J" evidence="2">
    <location>
        <begin position="8"/>
        <end position="84"/>
    </location>
</feature>
<keyword evidence="5" id="KW-1185">Reference proteome</keyword>
<evidence type="ECO:0000259" key="2">
    <source>
        <dbReference type="PROSITE" id="PS50076"/>
    </source>
</evidence>
<gene>
    <name evidence="3" type="ORF">C1SCF055_LOCUS37445</name>
</gene>
<dbReference type="EMBL" id="CAMXCT030005445">
    <property type="protein sequence ID" value="CAL4799692.1"/>
    <property type="molecule type" value="Genomic_DNA"/>
</dbReference>
<dbReference type="EMBL" id="CAMXCT010005445">
    <property type="protein sequence ID" value="CAI4012380.1"/>
    <property type="molecule type" value="Genomic_DNA"/>
</dbReference>
<dbReference type="InterPro" id="IPR036869">
    <property type="entry name" value="J_dom_sf"/>
</dbReference>
<evidence type="ECO:0000313" key="3">
    <source>
        <dbReference type="EMBL" id="CAI4012380.1"/>
    </source>
</evidence>
<dbReference type="AlphaFoldDB" id="A0A9P1DLB9"/>
<feature type="region of interest" description="Disordered" evidence="1">
    <location>
        <begin position="121"/>
        <end position="184"/>
    </location>
</feature>
<protein>
    <recommendedName>
        <fullName evidence="2">J domain-containing protein</fullName>
    </recommendedName>
</protein>
<reference evidence="4 5" key="2">
    <citation type="submission" date="2024-05" db="EMBL/GenBank/DDBJ databases">
        <authorList>
            <person name="Chen Y."/>
            <person name="Shah S."/>
            <person name="Dougan E. K."/>
            <person name="Thang M."/>
            <person name="Chan C."/>
        </authorList>
    </citation>
    <scope>NUCLEOTIDE SEQUENCE [LARGE SCALE GENOMIC DNA]</scope>
</reference>